<protein>
    <submittedName>
        <fullName evidence="1">Uncharacterized protein</fullName>
    </submittedName>
</protein>
<reference evidence="1 2" key="2">
    <citation type="submission" date="2018-06" db="EMBL/GenBank/DDBJ databases">
        <title>Metagenomic assembly of (sub)arctic Cyanobacteria and their associated microbiome from non-axenic cultures.</title>
        <authorList>
            <person name="Baurain D."/>
        </authorList>
    </citation>
    <scope>NUCLEOTIDE SEQUENCE [LARGE SCALE GENOMIC DNA]</scope>
    <source>
        <strain evidence="1">ULC066bin1</strain>
    </source>
</reference>
<proteinExistence type="predicted"/>
<sequence length="256" mass="29227">MRSNALSTIVLPIIILMMLVYGFQWKTPYFGTIKVESDPDKLEKWIRKFGDWFVIEKIEGKDENGNKATFEFYTLFGVNNDYGWEFGSWERIQDGIKNQSIDAEKFLFSKLNQAGMKQRIENSSDIISVGVASCEGSQREEERRAENRAKIIRRSVESIANTTRGELSLLLLGQYDDNSCSAKSPNDTLPQRSIIIIGVVQKDQNVNLKQAVRSAMGNVSRNKNLKRELDKLFRDPSRSPLGSLKLGKYSLFDLRI</sequence>
<dbReference type="Proteomes" id="UP000249467">
    <property type="component" value="Unassembled WGS sequence"/>
</dbReference>
<reference evidence="1 2" key="1">
    <citation type="submission" date="2018-04" db="EMBL/GenBank/DDBJ databases">
        <authorList>
            <person name="Go L.Y."/>
            <person name="Mitchell J.A."/>
        </authorList>
    </citation>
    <scope>NUCLEOTIDE SEQUENCE [LARGE SCALE GENOMIC DNA]</scope>
    <source>
        <strain evidence="1">ULC066bin1</strain>
    </source>
</reference>
<dbReference type="EMBL" id="QBML01000013">
    <property type="protein sequence ID" value="PZO40863.1"/>
    <property type="molecule type" value="Genomic_DNA"/>
</dbReference>
<gene>
    <name evidence="1" type="ORF">DCF19_11180</name>
</gene>
<name>A0A2W4W6V3_9CYAN</name>
<organism evidence="1 2">
    <name type="scientific">Pseudanabaena frigida</name>
    <dbReference type="NCBI Taxonomy" id="945775"/>
    <lineage>
        <taxon>Bacteria</taxon>
        <taxon>Bacillati</taxon>
        <taxon>Cyanobacteriota</taxon>
        <taxon>Cyanophyceae</taxon>
        <taxon>Pseudanabaenales</taxon>
        <taxon>Pseudanabaenaceae</taxon>
        <taxon>Pseudanabaena</taxon>
    </lineage>
</organism>
<comment type="caution">
    <text evidence="1">The sequence shown here is derived from an EMBL/GenBank/DDBJ whole genome shotgun (WGS) entry which is preliminary data.</text>
</comment>
<evidence type="ECO:0000313" key="2">
    <source>
        <dbReference type="Proteomes" id="UP000249467"/>
    </source>
</evidence>
<evidence type="ECO:0000313" key="1">
    <source>
        <dbReference type="EMBL" id="PZO40863.1"/>
    </source>
</evidence>
<accession>A0A2W4W6V3</accession>
<dbReference type="AlphaFoldDB" id="A0A2W4W6V3"/>